<keyword evidence="2" id="KW-1185">Reference proteome</keyword>
<organism evidence="1 2">
    <name type="scientific">Lottia gigantea</name>
    <name type="common">Giant owl limpet</name>
    <dbReference type="NCBI Taxonomy" id="225164"/>
    <lineage>
        <taxon>Eukaryota</taxon>
        <taxon>Metazoa</taxon>
        <taxon>Spiralia</taxon>
        <taxon>Lophotrochozoa</taxon>
        <taxon>Mollusca</taxon>
        <taxon>Gastropoda</taxon>
        <taxon>Patellogastropoda</taxon>
        <taxon>Lottioidea</taxon>
        <taxon>Lottiidae</taxon>
        <taxon>Lottia</taxon>
    </lineage>
</organism>
<gene>
    <name evidence="1" type="ORF">LOTGIDRAFT_234105</name>
</gene>
<dbReference type="Proteomes" id="UP000030746">
    <property type="component" value="Unassembled WGS sequence"/>
</dbReference>
<name>V3ZEW9_LOTGI</name>
<evidence type="ECO:0000313" key="1">
    <source>
        <dbReference type="EMBL" id="ESO89698.1"/>
    </source>
</evidence>
<dbReference type="InterPro" id="IPR013320">
    <property type="entry name" value="ConA-like_dom_sf"/>
</dbReference>
<reference evidence="1 2" key="1">
    <citation type="journal article" date="2013" name="Nature">
        <title>Insights into bilaterian evolution from three spiralian genomes.</title>
        <authorList>
            <person name="Simakov O."/>
            <person name="Marletaz F."/>
            <person name="Cho S.J."/>
            <person name="Edsinger-Gonzales E."/>
            <person name="Havlak P."/>
            <person name="Hellsten U."/>
            <person name="Kuo D.H."/>
            <person name="Larsson T."/>
            <person name="Lv J."/>
            <person name="Arendt D."/>
            <person name="Savage R."/>
            <person name="Osoegawa K."/>
            <person name="de Jong P."/>
            <person name="Grimwood J."/>
            <person name="Chapman J.A."/>
            <person name="Shapiro H."/>
            <person name="Aerts A."/>
            <person name="Otillar R.P."/>
            <person name="Terry A.Y."/>
            <person name="Boore J.L."/>
            <person name="Grigoriev I.V."/>
            <person name="Lindberg D.R."/>
            <person name="Seaver E.C."/>
            <person name="Weisblat D.A."/>
            <person name="Putnam N.H."/>
            <person name="Rokhsar D.S."/>
        </authorList>
    </citation>
    <scope>NUCLEOTIDE SEQUENCE [LARGE SCALE GENOMIC DNA]</scope>
</reference>
<sequence>MTPKRDNILCPFVFMEAGEPTVGVDPLRVWQLSNNTYGYRSDEVPPIYPQGNFCGQFGEGPASINFPFQAISFDATQSSFIDVELNNSDISEDWSLTLHLYPRHHSGNIGIFSYSSTSDQGVTDMKLILHNGMPRFMMSYNDIVCGTAKSPAQLPLNTWSFLSLHRRYGQLVISVNTTRTQGSDDCQYGLHGPPNGILKIAAIQGSTYISNFDGMMECFIVYNEFVQTVEVTRGETACSSSSIQQPDTESFHSCGQTGTSATPRHYILDHINYSPDLSTSSHNITARSITECAKFCSCSISCSSFSLKKGTIGHSCFLFDFIADGMALSGIPDFRYYIPRYLI</sequence>
<dbReference type="GeneID" id="20249447"/>
<dbReference type="HOGENOM" id="CLU_809600_0_0_1"/>
<dbReference type="CTD" id="20249447"/>
<accession>V3ZEW9</accession>
<dbReference type="AlphaFoldDB" id="V3ZEW9"/>
<dbReference type="EMBL" id="KB202544">
    <property type="protein sequence ID" value="ESO89698.1"/>
    <property type="molecule type" value="Genomic_DNA"/>
</dbReference>
<dbReference type="Gene3D" id="2.60.120.200">
    <property type="match status" value="1"/>
</dbReference>
<evidence type="ECO:0008006" key="3">
    <source>
        <dbReference type="Google" id="ProtNLM"/>
    </source>
</evidence>
<dbReference type="KEGG" id="lgi:LOTGIDRAFT_234105"/>
<proteinExistence type="predicted"/>
<evidence type="ECO:0000313" key="2">
    <source>
        <dbReference type="Proteomes" id="UP000030746"/>
    </source>
</evidence>
<dbReference type="SUPFAM" id="SSF49899">
    <property type="entry name" value="Concanavalin A-like lectins/glucanases"/>
    <property type="match status" value="1"/>
</dbReference>
<dbReference type="RefSeq" id="XP_009059492.1">
    <property type="nucleotide sequence ID" value="XM_009061244.1"/>
</dbReference>
<protein>
    <recommendedName>
        <fullName evidence="3">Apple domain-containing protein</fullName>
    </recommendedName>
</protein>